<name>A0A8B2VJJ6_CUTAC</name>
<reference evidence="1 2" key="1">
    <citation type="submission" date="2017-02" db="EMBL/GenBank/DDBJ databases">
        <title>Prevalence of linear plasmids in Cutibacterium acnes isolates obtained from cancerous prostatic tissue.</title>
        <authorList>
            <person name="Davidsson S."/>
            <person name="Bruggemann H."/>
        </authorList>
    </citation>
    <scope>NUCLEOTIDE SEQUENCE [LARGE SCALE GENOMIC DNA]</scope>
    <source>
        <strain evidence="1 2">11-78</strain>
    </source>
</reference>
<dbReference type="GeneID" id="92857786"/>
<sequence length="212" mass="23263">MRPPIIISSHRGRIGVGVIVAVIIVLTVLDLIRSGLAGLTNLPALLLFAWLVWIIWGVAEIRIDDEGVNIVNQFRIWDVPWRRITEVTGRWGLSLTAERRPDAEGMRKPRTISAWAAPARGTATAMKGNADHIPQIIIGSETPMRWSLDSHSTAHLIEMERIERHPSGAVASAEGHEATGSGTKSYDGEIHVHPNWMTICVTVVLVATVIIV</sequence>
<accession>A0A8B2VJJ6</accession>
<gene>
    <name evidence="1" type="ORF">B1B09_10935</name>
</gene>
<dbReference type="RefSeq" id="WP_002514841.1">
    <property type="nucleotide sequence ID" value="NZ_AP022844.1"/>
</dbReference>
<organism evidence="1 2">
    <name type="scientific">Cutibacterium acnes</name>
    <name type="common">Propionibacterium acnes</name>
    <dbReference type="NCBI Taxonomy" id="1747"/>
    <lineage>
        <taxon>Bacteria</taxon>
        <taxon>Bacillati</taxon>
        <taxon>Actinomycetota</taxon>
        <taxon>Actinomycetes</taxon>
        <taxon>Propionibacteriales</taxon>
        <taxon>Propionibacteriaceae</taxon>
        <taxon>Cutibacterium</taxon>
    </lineage>
</organism>
<dbReference type="EMBL" id="MVCE01000005">
    <property type="protein sequence ID" value="PGF32601.1"/>
    <property type="molecule type" value="Genomic_DNA"/>
</dbReference>
<dbReference type="OrthoDB" id="3712355at2"/>
<dbReference type="Proteomes" id="UP000226191">
    <property type="component" value="Unassembled WGS sequence"/>
</dbReference>
<comment type="caution">
    <text evidence="1">The sequence shown here is derived from an EMBL/GenBank/DDBJ whole genome shotgun (WGS) entry which is preliminary data.</text>
</comment>
<proteinExistence type="predicted"/>
<evidence type="ECO:0000313" key="1">
    <source>
        <dbReference type="EMBL" id="PGF32601.1"/>
    </source>
</evidence>
<evidence type="ECO:0000313" key="2">
    <source>
        <dbReference type="Proteomes" id="UP000226191"/>
    </source>
</evidence>
<protein>
    <submittedName>
        <fullName evidence="1">Uncharacterized protein</fullName>
    </submittedName>
</protein>
<dbReference type="AlphaFoldDB" id="A0A8B2VJJ6"/>
<dbReference type="KEGG" id="cacn:RN83_09475"/>